<dbReference type="InterPro" id="IPR001478">
    <property type="entry name" value="PDZ"/>
</dbReference>
<evidence type="ECO:0000256" key="2">
    <source>
        <dbReference type="ARBA" id="ARBA00004418"/>
    </source>
</evidence>
<comment type="similarity">
    <text evidence="3">Belongs to the peptidase S1C family.</text>
</comment>
<evidence type="ECO:0000256" key="8">
    <source>
        <dbReference type="ARBA" id="ARBA00022737"/>
    </source>
</evidence>
<dbReference type="Gene3D" id="2.30.42.10">
    <property type="match status" value="2"/>
</dbReference>
<dbReference type="OrthoDB" id="9758917at2"/>
<dbReference type="SUPFAM" id="SSF50156">
    <property type="entry name" value="PDZ domain-like"/>
    <property type="match status" value="2"/>
</dbReference>
<dbReference type="PROSITE" id="PS50106">
    <property type="entry name" value="PDZ"/>
    <property type="match status" value="2"/>
</dbReference>
<feature type="active site" description="Charge relay system" evidence="14">
    <location>
        <position position="147"/>
    </location>
</feature>
<dbReference type="InterPro" id="IPR036034">
    <property type="entry name" value="PDZ_sf"/>
</dbReference>
<dbReference type="GO" id="GO:0004252">
    <property type="term" value="F:serine-type endopeptidase activity"/>
    <property type="evidence" value="ECO:0007669"/>
    <property type="project" value="InterPro"/>
</dbReference>
<evidence type="ECO:0000256" key="1">
    <source>
        <dbReference type="ARBA" id="ARBA00001772"/>
    </source>
</evidence>
<evidence type="ECO:0000256" key="5">
    <source>
        <dbReference type="ARBA" id="ARBA00013958"/>
    </source>
</evidence>
<evidence type="ECO:0000259" key="16">
    <source>
        <dbReference type="PROSITE" id="PS50106"/>
    </source>
</evidence>
<dbReference type="SMART" id="SM00228">
    <property type="entry name" value="PDZ"/>
    <property type="match status" value="2"/>
</dbReference>
<protein>
    <recommendedName>
        <fullName evidence="5">Probable periplasmic serine endoprotease DegP-like</fullName>
        <ecNumber evidence="4">3.4.21.107</ecNumber>
    </recommendedName>
    <alternativeName>
        <fullName evidence="13">Protease Do</fullName>
    </alternativeName>
</protein>
<dbReference type="SUPFAM" id="SSF50494">
    <property type="entry name" value="Trypsin-like serine proteases"/>
    <property type="match status" value="1"/>
</dbReference>
<evidence type="ECO:0000256" key="13">
    <source>
        <dbReference type="ARBA" id="ARBA00032850"/>
    </source>
</evidence>
<evidence type="ECO:0000256" key="4">
    <source>
        <dbReference type="ARBA" id="ARBA00013035"/>
    </source>
</evidence>
<accession>A0A127Q8R8</accession>
<feature type="active site" description="Charge relay system" evidence="14">
    <location>
        <position position="177"/>
    </location>
</feature>
<dbReference type="GO" id="GO:0006508">
    <property type="term" value="P:proteolysis"/>
    <property type="evidence" value="ECO:0007669"/>
    <property type="project" value="UniProtKB-KW"/>
</dbReference>
<feature type="domain" description="PDZ" evidence="16">
    <location>
        <begin position="294"/>
        <end position="358"/>
    </location>
</feature>
<evidence type="ECO:0000313" key="17">
    <source>
        <dbReference type="EMBL" id="AMP06391.1"/>
    </source>
</evidence>
<dbReference type="NCBIfam" id="TIGR02037">
    <property type="entry name" value="degP_htrA_DO"/>
    <property type="match status" value="1"/>
</dbReference>
<comment type="subcellular location">
    <subcellularLocation>
        <location evidence="2">Periplasm</location>
    </subcellularLocation>
</comment>
<evidence type="ECO:0000256" key="6">
    <source>
        <dbReference type="ARBA" id="ARBA00022670"/>
    </source>
</evidence>
<evidence type="ECO:0000256" key="10">
    <source>
        <dbReference type="ARBA" id="ARBA00022801"/>
    </source>
</evidence>
<evidence type="ECO:0000256" key="9">
    <source>
        <dbReference type="ARBA" id="ARBA00022764"/>
    </source>
</evidence>
<keyword evidence="10" id="KW-0378">Hydrolase</keyword>
<keyword evidence="6" id="KW-0645">Protease</keyword>
<dbReference type="Proteomes" id="UP000074561">
    <property type="component" value="Chromosome"/>
</dbReference>
<name>A0A127Q8R8_9BURK</name>
<dbReference type="InterPro" id="IPR011782">
    <property type="entry name" value="Pept_S1C_Do"/>
</dbReference>
<feature type="binding site" evidence="15">
    <location>
        <position position="147"/>
    </location>
    <ligand>
        <name>substrate</name>
    </ligand>
</feature>
<dbReference type="STRING" id="279113.CPter91_4071"/>
<dbReference type="PRINTS" id="PR00834">
    <property type="entry name" value="PROTEASES2C"/>
</dbReference>
<feature type="binding site" evidence="15">
    <location>
        <begin position="248"/>
        <end position="250"/>
    </location>
    <ligand>
        <name>substrate</name>
    </ligand>
</feature>
<evidence type="ECO:0000256" key="7">
    <source>
        <dbReference type="ARBA" id="ARBA00022729"/>
    </source>
</evidence>
<evidence type="ECO:0000313" key="18">
    <source>
        <dbReference type="Proteomes" id="UP000074561"/>
    </source>
</evidence>
<dbReference type="AlphaFoldDB" id="A0A127Q8R8"/>
<dbReference type="PATRIC" id="fig|279113.9.peg.4040"/>
<comment type="catalytic activity">
    <reaction evidence="1">
        <text>Acts on substrates that are at least partially unfolded. The cleavage site P1 residue is normally between a pair of hydrophobic residues, such as Val-|-Val.</text>
        <dbReference type="EC" id="3.4.21.107"/>
    </reaction>
</comment>
<dbReference type="GO" id="GO:0042597">
    <property type="term" value="C:periplasmic space"/>
    <property type="evidence" value="ECO:0007669"/>
    <property type="project" value="UniProtKB-SubCell"/>
</dbReference>
<dbReference type="PANTHER" id="PTHR22939:SF130">
    <property type="entry name" value="PERIPLASMIC SERINE ENDOPROTEASE DEGP-LIKE-RELATED"/>
    <property type="match status" value="1"/>
</dbReference>
<keyword evidence="9" id="KW-0574">Periplasm</keyword>
<dbReference type="InterPro" id="IPR009003">
    <property type="entry name" value="Peptidase_S1_PA"/>
</dbReference>
<evidence type="ECO:0000256" key="12">
    <source>
        <dbReference type="ARBA" id="ARBA00023016"/>
    </source>
</evidence>
<dbReference type="RefSeq" id="WP_061942825.1">
    <property type="nucleotide sequence ID" value="NZ_CP013234.1"/>
</dbReference>
<feature type="binding site" evidence="15">
    <location>
        <position position="177"/>
    </location>
    <ligand>
        <name>substrate</name>
    </ligand>
</feature>
<dbReference type="Gene3D" id="2.40.10.120">
    <property type="match status" value="1"/>
</dbReference>
<keyword evidence="11" id="KW-0720">Serine protease</keyword>
<dbReference type="CDD" id="cd10839">
    <property type="entry name" value="cpPDZ1_DegP-like"/>
    <property type="match status" value="1"/>
</dbReference>
<dbReference type="EC" id="3.4.21.107" evidence="4"/>
<feature type="domain" description="PDZ" evidence="16">
    <location>
        <begin position="399"/>
        <end position="489"/>
    </location>
</feature>
<evidence type="ECO:0000256" key="14">
    <source>
        <dbReference type="PIRSR" id="PIRSR611782-1"/>
    </source>
</evidence>
<gene>
    <name evidence="17" type="ORF">CPter91_4071</name>
</gene>
<keyword evidence="8" id="KW-0677">Repeat</keyword>
<feature type="active site" description="Charge relay system" evidence="14">
    <location>
        <position position="250"/>
    </location>
</feature>
<dbReference type="EMBL" id="CP013234">
    <property type="protein sequence ID" value="AMP06391.1"/>
    <property type="molecule type" value="Genomic_DNA"/>
</dbReference>
<sequence length="499" mass="51586">MSRLTFNRSAIAVAVLLVAGGAYLHSRNGDIGIDNANAAVPAAITAPVASPAPVGNAAPAVAVATDFSSIVERAGPAVVNISVTGKAKQSAVSDQDDDSGLDPNDPFSQFFKRFGPQLQIPRHPQIMRGEGSGFIIGTDGLILTNAHVVEGASEVTVKLTDRREFKAKVLGSDKQSDIAVIRIDAKNLPTVQIGNPALTRVGEPVLAIGSPYGFENTATAGIVSAKSRSLPDDTYVPFIQTDVAVNPGNSGGPLFNIKGEVIGINSQIYSQTGGYQGLSFAIPIDVATKVEQQLVAHGKVTRSHLGVSVQEVNQALAESFGLKSAAGALVSSVDKGSPADKGGMQTGDVILRFNGQAINHSADLPSLVADTAPGTSSTIEVIRGGQSKTLTVKLTEATPLKIAGKDNGSDSQGRLGLALRELSPDEQQQVGIRGGLVVEDASGPSALAGIQRGDVILSLNGKPVNSVEQLRQLVSKAGKNVALLVQRDKDKIFVPLNLG</sequence>
<proteinExistence type="inferred from homology"/>
<dbReference type="Pfam" id="PF13180">
    <property type="entry name" value="PDZ_2"/>
    <property type="match status" value="1"/>
</dbReference>
<dbReference type="Pfam" id="PF17820">
    <property type="entry name" value="PDZ_6"/>
    <property type="match status" value="1"/>
</dbReference>
<evidence type="ECO:0000256" key="11">
    <source>
        <dbReference type="ARBA" id="ARBA00022825"/>
    </source>
</evidence>
<dbReference type="InterPro" id="IPR001940">
    <property type="entry name" value="Peptidase_S1C"/>
</dbReference>
<dbReference type="KEGG" id="cpra:CPter91_4071"/>
<evidence type="ECO:0000256" key="3">
    <source>
        <dbReference type="ARBA" id="ARBA00010541"/>
    </source>
</evidence>
<organism evidence="17 18">
    <name type="scientific">Collimonas pratensis</name>
    <dbReference type="NCBI Taxonomy" id="279113"/>
    <lineage>
        <taxon>Bacteria</taxon>
        <taxon>Pseudomonadati</taxon>
        <taxon>Pseudomonadota</taxon>
        <taxon>Betaproteobacteria</taxon>
        <taxon>Burkholderiales</taxon>
        <taxon>Oxalobacteraceae</taxon>
        <taxon>Collimonas</taxon>
    </lineage>
</organism>
<dbReference type="Pfam" id="PF13365">
    <property type="entry name" value="Trypsin_2"/>
    <property type="match status" value="1"/>
</dbReference>
<dbReference type="InterPro" id="IPR041489">
    <property type="entry name" value="PDZ_6"/>
</dbReference>
<dbReference type="PANTHER" id="PTHR22939">
    <property type="entry name" value="SERINE PROTEASE FAMILY S1C HTRA-RELATED"/>
    <property type="match status" value="1"/>
</dbReference>
<keyword evidence="7" id="KW-0732">Signal</keyword>
<evidence type="ECO:0000256" key="15">
    <source>
        <dbReference type="PIRSR" id="PIRSR611782-2"/>
    </source>
</evidence>
<reference evidence="17 18" key="1">
    <citation type="submission" date="2015-11" db="EMBL/GenBank/DDBJ databases">
        <title>Exploring the genomic traits of fungus-feeding bacterial genus Collimonas.</title>
        <authorList>
            <person name="Song C."/>
            <person name="Schmidt R."/>
            <person name="de Jager V."/>
            <person name="Krzyzanowska D."/>
            <person name="Jongedijk E."/>
            <person name="Cankar K."/>
            <person name="Beekwilder J."/>
            <person name="van Veen A."/>
            <person name="de Boer W."/>
            <person name="van Veen J.A."/>
            <person name="Garbeva P."/>
        </authorList>
    </citation>
    <scope>NUCLEOTIDE SEQUENCE [LARGE SCALE GENOMIC DNA]</scope>
    <source>
        <strain evidence="17 18">Ter91</strain>
    </source>
</reference>
<keyword evidence="12" id="KW-0346">Stress response</keyword>